<dbReference type="InterPro" id="IPR006703">
    <property type="entry name" value="G_AIG1"/>
</dbReference>
<protein>
    <recommendedName>
        <fullName evidence="4">AIG1-type G domain-containing protein</fullName>
    </recommendedName>
</protein>
<keyword evidence="6" id="KW-1185">Reference proteome</keyword>
<evidence type="ECO:0000259" key="4">
    <source>
        <dbReference type="PROSITE" id="PS51720"/>
    </source>
</evidence>
<dbReference type="GO" id="GO:0005525">
    <property type="term" value="F:GTP binding"/>
    <property type="evidence" value="ECO:0007669"/>
    <property type="project" value="UniProtKB-KW"/>
</dbReference>
<keyword evidence="2" id="KW-0547">Nucleotide-binding</keyword>
<dbReference type="AlphaFoldDB" id="A0A3B3X4D1"/>
<dbReference type="PANTHER" id="PTHR10903">
    <property type="entry name" value="GTPASE, IMAP FAMILY MEMBER-RELATED"/>
    <property type="match status" value="1"/>
</dbReference>
<evidence type="ECO:0000256" key="2">
    <source>
        <dbReference type="ARBA" id="ARBA00022741"/>
    </source>
</evidence>
<sequence>PTGVELKICKIRIVLVGKTGCGKSATGNTILQKKKVFPSKLSFTSLTSACQKKKEEIYGQTVAIVDTPGLFETNATEEEVIKELTKCIMLSAPGPHVFLVVIQPHRFTKEEQETVKLIQKTFGEKAADHTMVLFSHGDDLEEEGTSIEKLLIQNEEVAAFVRQCGGRYHVFNNRKNDPSQVEELLQKLQEMIENNEGRCYTNEMFQEAEKAIKDTMQIILRENPNLENEEARRRAESDNWLIHEVLQQFSGSPAMGAQADRGREQLPKIAAYLVEALVLAVRSEGAAGRCIIL</sequence>
<dbReference type="STRING" id="48701.ENSPMEP00000009887"/>
<dbReference type="FunFam" id="3.40.50.300:FF:000366">
    <property type="entry name" value="GTPase, IMAP family member 2"/>
    <property type="match status" value="1"/>
</dbReference>
<dbReference type="PROSITE" id="PS51720">
    <property type="entry name" value="G_AIG1"/>
    <property type="match status" value="1"/>
</dbReference>
<evidence type="ECO:0000313" key="5">
    <source>
        <dbReference type="Ensembl" id="ENSPMEP00000009887.1"/>
    </source>
</evidence>
<organism evidence="5 6">
    <name type="scientific">Poecilia mexicana</name>
    <dbReference type="NCBI Taxonomy" id="48701"/>
    <lineage>
        <taxon>Eukaryota</taxon>
        <taxon>Metazoa</taxon>
        <taxon>Chordata</taxon>
        <taxon>Craniata</taxon>
        <taxon>Vertebrata</taxon>
        <taxon>Euteleostomi</taxon>
        <taxon>Actinopterygii</taxon>
        <taxon>Neopterygii</taxon>
        <taxon>Teleostei</taxon>
        <taxon>Neoteleostei</taxon>
        <taxon>Acanthomorphata</taxon>
        <taxon>Ovalentaria</taxon>
        <taxon>Atherinomorphae</taxon>
        <taxon>Cyprinodontiformes</taxon>
        <taxon>Poeciliidae</taxon>
        <taxon>Poeciliinae</taxon>
        <taxon>Poecilia</taxon>
    </lineage>
</organism>
<reference evidence="5" key="2">
    <citation type="submission" date="2025-09" db="UniProtKB">
        <authorList>
            <consortium name="Ensembl"/>
        </authorList>
    </citation>
    <scope>IDENTIFICATION</scope>
</reference>
<evidence type="ECO:0000313" key="6">
    <source>
        <dbReference type="Proteomes" id="UP000261480"/>
    </source>
</evidence>
<dbReference type="Proteomes" id="UP000261480">
    <property type="component" value="Unplaced"/>
</dbReference>
<accession>A0A3B3X4D1</accession>
<dbReference type="PANTHER" id="PTHR10903:SF186">
    <property type="entry name" value="GTPASE IMAP FAMILY MEMBER 4-LIKE-RELATED"/>
    <property type="match status" value="1"/>
</dbReference>
<comment type="similarity">
    <text evidence="1">Belongs to the TRAFAC class TrmE-Era-EngA-EngB-Septin-like GTPase superfamily. AIG1/Toc34/Toc159-like paraseptin GTPase family. IAN subfamily.</text>
</comment>
<proteinExistence type="inferred from homology"/>
<name>A0A3B3X4D1_9TELE</name>
<evidence type="ECO:0000256" key="3">
    <source>
        <dbReference type="ARBA" id="ARBA00023134"/>
    </source>
</evidence>
<reference evidence="5" key="1">
    <citation type="submission" date="2025-08" db="UniProtKB">
        <authorList>
            <consortium name="Ensembl"/>
        </authorList>
    </citation>
    <scope>IDENTIFICATION</scope>
</reference>
<dbReference type="Ensembl" id="ENSPMET00000000048.1">
    <property type="protein sequence ID" value="ENSPMEP00000009887.1"/>
    <property type="gene ID" value="ENSPMEG00000011769.1"/>
</dbReference>
<dbReference type="CDD" id="cd01852">
    <property type="entry name" value="AIG1"/>
    <property type="match status" value="1"/>
</dbReference>
<dbReference type="InterPro" id="IPR045058">
    <property type="entry name" value="GIMA/IAN/Toc"/>
</dbReference>
<keyword evidence="3" id="KW-0342">GTP-binding</keyword>
<evidence type="ECO:0000256" key="1">
    <source>
        <dbReference type="ARBA" id="ARBA00008535"/>
    </source>
</evidence>
<dbReference type="InterPro" id="IPR027417">
    <property type="entry name" value="P-loop_NTPase"/>
</dbReference>
<feature type="domain" description="AIG1-type G" evidence="4">
    <location>
        <begin position="8"/>
        <end position="209"/>
    </location>
</feature>
<dbReference type="SUPFAM" id="SSF52540">
    <property type="entry name" value="P-loop containing nucleoside triphosphate hydrolases"/>
    <property type="match status" value="1"/>
</dbReference>
<dbReference type="Pfam" id="PF04548">
    <property type="entry name" value="AIG1"/>
    <property type="match status" value="1"/>
</dbReference>
<dbReference type="Gene3D" id="3.40.50.300">
    <property type="entry name" value="P-loop containing nucleotide triphosphate hydrolases"/>
    <property type="match status" value="1"/>
</dbReference>